<feature type="binding site" evidence="10">
    <location>
        <position position="263"/>
    </location>
    <ligand>
        <name>NAD(+)</name>
        <dbReference type="ChEBI" id="CHEBI:57540"/>
    </ligand>
</feature>
<dbReference type="Gene3D" id="1.20.5.100">
    <property type="entry name" value="Cytochrome c1, transmembrane anchor, C-terminal"/>
    <property type="match status" value="1"/>
</dbReference>
<name>A0A2D6M065_9ARCH</name>
<comment type="catalytic activity">
    <reaction evidence="6 7">
        <text>UDP-alpha-D-glucose + 2 NAD(+) + H2O = UDP-alpha-D-glucuronate + 2 NADH + 3 H(+)</text>
        <dbReference type="Rhea" id="RHEA:23596"/>
        <dbReference type="ChEBI" id="CHEBI:15377"/>
        <dbReference type="ChEBI" id="CHEBI:15378"/>
        <dbReference type="ChEBI" id="CHEBI:57540"/>
        <dbReference type="ChEBI" id="CHEBI:57945"/>
        <dbReference type="ChEBI" id="CHEBI:58052"/>
        <dbReference type="ChEBI" id="CHEBI:58885"/>
        <dbReference type="EC" id="1.1.1.22"/>
    </reaction>
</comment>
<evidence type="ECO:0000256" key="9">
    <source>
        <dbReference type="PIRSR" id="PIRSR500134-2"/>
    </source>
</evidence>
<accession>A0A2D6M065</accession>
<dbReference type="PANTHER" id="PTHR43750">
    <property type="entry name" value="UDP-GLUCOSE 6-DEHYDROGENASE TUAD"/>
    <property type="match status" value="1"/>
</dbReference>
<dbReference type="Proteomes" id="UP000226592">
    <property type="component" value="Unassembled WGS sequence"/>
</dbReference>
<feature type="binding site" evidence="10">
    <location>
        <position position="35"/>
    </location>
    <ligand>
        <name>NAD(+)</name>
        <dbReference type="ChEBI" id="CHEBI:57540"/>
    </ligand>
</feature>
<evidence type="ECO:0000256" key="4">
    <source>
        <dbReference type="ARBA" id="ARBA00023002"/>
    </source>
</evidence>
<dbReference type="UniPathway" id="UPA00038">
    <property type="reaction ID" value="UER00491"/>
</dbReference>
<evidence type="ECO:0000256" key="8">
    <source>
        <dbReference type="PIRSR" id="PIRSR500134-1"/>
    </source>
</evidence>
<dbReference type="EC" id="1.1.1.22" evidence="3 7"/>
<dbReference type="GO" id="GO:0051287">
    <property type="term" value="F:NAD binding"/>
    <property type="evidence" value="ECO:0007669"/>
    <property type="project" value="InterPro"/>
</dbReference>
<feature type="binding site" evidence="10">
    <location>
        <position position="327"/>
    </location>
    <ligand>
        <name>NAD(+)</name>
        <dbReference type="ChEBI" id="CHEBI:57540"/>
    </ligand>
</feature>
<dbReference type="PANTHER" id="PTHR43750:SF3">
    <property type="entry name" value="UDP-GLUCOSE 6-DEHYDROGENASE TUAD"/>
    <property type="match status" value="1"/>
</dbReference>
<gene>
    <name evidence="12" type="ORF">CL943_00715</name>
</gene>
<evidence type="ECO:0000259" key="11">
    <source>
        <dbReference type="SMART" id="SM00984"/>
    </source>
</evidence>
<evidence type="ECO:0000256" key="7">
    <source>
        <dbReference type="PIRNR" id="PIRNR000124"/>
    </source>
</evidence>
<dbReference type="InterPro" id="IPR008927">
    <property type="entry name" value="6-PGluconate_DH-like_C_sf"/>
</dbReference>
<evidence type="ECO:0000256" key="5">
    <source>
        <dbReference type="ARBA" id="ARBA00023027"/>
    </source>
</evidence>
<protein>
    <recommendedName>
        <fullName evidence="3 7">UDP-glucose 6-dehydrogenase</fullName>
        <ecNumber evidence="3 7">1.1.1.22</ecNumber>
    </recommendedName>
</protein>
<feature type="active site" description="Nucleophile" evidence="8">
    <location>
        <position position="260"/>
    </location>
</feature>
<dbReference type="InterPro" id="IPR001732">
    <property type="entry name" value="UDP-Glc/GDP-Man_DH_N"/>
</dbReference>
<dbReference type="InterPro" id="IPR036291">
    <property type="entry name" value="NAD(P)-bd_dom_sf"/>
</dbReference>
<dbReference type="Pfam" id="PF03720">
    <property type="entry name" value="UDPG_MGDP_dh_C"/>
    <property type="match status" value="1"/>
</dbReference>
<feature type="binding site" evidence="10">
    <location>
        <position position="86"/>
    </location>
    <ligand>
        <name>NAD(+)</name>
        <dbReference type="ChEBI" id="CHEBI:57540"/>
    </ligand>
</feature>
<organism evidence="12 13">
    <name type="scientific">Candidatus Iainarchaeum sp</name>
    <dbReference type="NCBI Taxonomy" id="3101447"/>
    <lineage>
        <taxon>Archaea</taxon>
        <taxon>Candidatus Iainarchaeota</taxon>
        <taxon>Candidatus Iainarchaeia</taxon>
        <taxon>Candidatus Iainarchaeales</taxon>
        <taxon>Candidatus Iainarchaeaceae</taxon>
        <taxon>Candidatus Iainarchaeum</taxon>
    </lineage>
</organism>
<dbReference type="Pfam" id="PF03721">
    <property type="entry name" value="UDPG_MGDP_dh_N"/>
    <property type="match status" value="1"/>
</dbReference>
<feature type="binding site" evidence="9">
    <location>
        <position position="257"/>
    </location>
    <ligand>
        <name>substrate</name>
    </ligand>
</feature>
<evidence type="ECO:0000313" key="12">
    <source>
        <dbReference type="EMBL" id="MAG21813.1"/>
    </source>
</evidence>
<evidence type="ECO:0000256" key="1">
    <source>
        <dbReference type="ARBA" id="ARBA00004701"/>
    </source>
</evidence>
<dbReference type="InterPro" id="IPR014026">
    <property type="entry name" value="UDP-Glc/GDP-Man_DH_dimer"/>
</dbReference>
<feature type="binding site" evidence="9">
    <location>
        <begin position="152"/>
        <end position="155"/>
    </location>
    <ligand>
        <name>substrate</name>
    </ligand>
</feature>
<dbReference type="PIRSF" id="PIRSF000124">
    <property type="entry name" value="UDPglc_GDPman_dh"/>
    <property type="match status" value="1"/>
</dbReference>
<evidence type="ECO:0000256" key="3">
    <source>
        <dbReference type="ARBA" id="ARBA00012954"/>
    </source>
</evidence>
<dbReference type="InterPro" id="IPR028357">
    <property type="entry name" value="UDPglc_DH_bac"/>
</dbReference>
<evidence type="ECO:0000313" key="13">
    <source>
        <dbReference type="Proteomes" id="UP000226592"/>
    </source>
</evidence>
<comment type="caution">
    <text evidence="12">The sequence shown here is derived from an EMBL/GenBank/DDBJ whole genome shotgun (WGS) entry which is preliminary data.</text>
</comment>
<feature type="binding site" evidence="10">
    <location>
        <position position="121"/>
    </location>
    <ligand>
        <name>NAD(+)</name>
        <dbReference type="ChEBI" id="CHEBI:57540"/>
    </ligand>
</feature>
<dbReference type="SUPFAM" id="SSF51735">
    <property type="entry name" value="NAD(P)-binding Rossmann-fold domains"/>
    <property type="match status" value="1"/>
</dbReference>
<dbReference type="NCBIfam" id="TIGR03026">
    <property type="entry name" value="NDP-sugDHase"/>
    <property type="match status" value="1"/>
</dbReference>
<dbReference type="EMBL" id="NZBU01000002">
    <property type="protein sequence ID" value="MAG21813.1"/>
    <property type="molecule type" value="Genomic_DNA"/>
</dbReference>
<feature type="binding site" evidence="9">
    <location>
        <begin position="249"/>
        <end position="253"/>
    </location>
    <ligand>
        <name>substrate</name>
    </ligand>
</feature>
<evidence type="ECO:0000256" key="10">
    <source>
        <dbReference type="PIRSR" id="PIRSR500134-3"/>
    </source>
</evidence>
<keyword evidence="5 7" id="KW-0520">NAD</keyword>
<sequence length="430" mass="47217">MNVAVIGTGYVGLVSGACLSEIGHKVVCVDIDESKIEKLNKGISPIYEPGIEEVIEKNAKAGRLSFTTDFDSAVKASDVIFIAVGTPPKENGEADLSFVENVARSIAEAAETPKVVVEKSTVPVETGERVNKVLHDYNPHNVKFEVVSNPEFLREGSAVEDFMKPDRIVIGTDSEHAKKVMEELYAPFKSNIVFTDIRSAEIIKHASNSFLATKISFINAVANLCEKTGANIEHVSKGMGLDNRIGKSFLNAGIGYGGFCFPKDVDAFVSIAEKNGYDFGILKEVQKVNKQQRKNFVKKIEEKLWILKDKRVAVLGLAFKPNTDDMRFAPSIDIINALLAENAVVAATDPEAEENAKRIFGDKIELNDDAYEAVKGADALLLLTEWKQFGELDFAKVKELMRGKLVFDGRNFLDEANLKELGFEYVGVGK</sequence>
<dbReference type="GO" id="GO:0000271">
    <property type="term" value="P:polysaccharide biosynthetic process"/>
    <property type="evidence" value="ECO:0007669"/>
    <property type="project" value="InterPro"/>
</dbReference>
<dbReference type="PIRSF" id="PIRSF500134">
    <property type="entry name" value="UDPglc_DH_bac"/>
    <property type="match status" value="1"/>
</dbReference>
<comment type="pathway">
    <text evidence="1">Nucleotide-sugar biosynthesis; UDP-alpha-D-glucuronate biosynthesis; UDP-alpha-D-glucuronate from UDP-alpha-D-glucose: step 1/1.</text>
</comment>
<dbReference type="Pfam" id="PF00984">
    <property type="entry name" value="UDPG_MGDP_dh"/>
    <property type="match status" value="1"/>
</dbReference>
<feature type="binding site" evidence="10">
    <location>
        <position position="155"/>
    </location>
    <ligand>
        <name>NAD(+)</name>
        <dbReference type="ChEBI" id="CHEBI:57540"/>
    </ligand>
</feature>
<feature type="binding site" evidence="10">
    <location>
        <position position="30"/>
    </location>
    <ligand>
        <name>NAD(+)</name>
        <dbReference type="ChEBI" id="CHEBI:57540"/>
    </ligand>
</feature>
<dbReference type="InterPro" id="IPR014027">
    <property type="entry name" value="UDP-Glc/GDP-Man_DH_C"/>
</dbReference>
<feature type="binding site" evidence="9">
    <location>
        <position position="320"/>
    </location>
    <ligand>
        <name>substrate</name>
    </ligand>
</feature>
<dbReference type="GO" id="GO:0003979">
    <property type="term" value="F:UDP-glucose 6-dehydrogenase activity"/>
    <property type="evidence" value="ECO:0007669"/>
    <property type="project" value="UniProtKB-EC"/>
</dbReference>
<dbReference type="SUPFAM" id="SSF48179">
    <property type="entry name" value="6-phosphogluconate dehydrogenase C-terminal domain-like"/>
    <property type="match status" value="1"/>
</dbReference>
<comment type="similarity">
    <text evidence="2 7">Belongs to the UDP-glucose/GDP-mannose dehydrogenase family.</text>
</comment>
<dbReference type="Gene3D" id="3.40.50.720">
    <property type="entry name" value="NAD(P)-binding Rossmann-like Domain"/>
    <property type="match status" value="2"/>
</dbReference>
<feature type="domain" description="UDP-glucose/GDP-mannose dehydrogenase C-terminal" evidence="11">
    <location>
        <begin position="313"/>
        <end position="415"/>
    </location>
</feature>
<dbReference type="InterPro" id="IPR036220">
    <property type="entry name" value="UDP-Glc/GDP-Man_DH_C_sf"/>
</dbReference>
<proteinExistence type="inferred from homology"/>
<reference evidence="13" key="1">
    <citation type="submission" date="2017-09" db="EMBL/GenBank/DDBJ databases">
        <title>The Reconstruction of 2,631 Draft Metagenome-Assembled Genomes from the Global Oceans.</title>
        <authorList>
            <person name="Tully B.J."/>
            <person name="Graham E.D."/>
            <person name="Heidelberg J.F."/>
        </authorList>
    </citation>
    <scope>NUCLEOTIDE SEQUENCE [LARGE SCALE GENOMIC DNA]</scope>
</reference>
<dbReference type="InterPro" id="IPR017476">
    <property type="entry name" value="UDP-Glc/GDP-Man"/>
</dbReference>
<dbReference type="GO" id="GO:0006065">
    <property type="term" value="P:UDP-glucuronate biosynthetic process"/>
    <property type="evidence" value="ECO:0007669"/>
    <property type="project" value="UniProtKB-UniPathway"/>
</dbReference>
<keyword evidence="4 7" id="KW-0560">Oxidoreductase</keyword>
<evidence type="ECO:0000256" key="2">
    <source>
        <dbReference type="ARBA" id="ARBA00006601"/>
    </source>
</evidence>
<dbReference type="AlphaFoldDB" id="A0A2D6M065"/>
<evidence type="ECO:0000256" key="6">
    <source>
        <dbReference type="ARBA" id="ARBA00047473"/>
    </source>
</evidence>
<dbReference type="SUPFAM" id="SSF52413">
    <property type="entry name" value="UDP-glucose/GDP-mannose dehydrogenase C-terminal domain"/>
    <property type="match status" value="1"/>
</dbReference>
<feature type="binding site" evidence="9">
    <location>
        <position position="204"/>
    </location>
    <ligand>
        <name>substrate</name>
    </ligand>
</feature>
<dbReference type="SMART" id="SM00984">
    <property type="entry name" value="UDPG_MGDP_dh_C"/>
    <property type="match status" value="1"/>
</dbReference>